<accession>A0A820VYP5</accession>
<reference evidence="2" key="1">
    <citation type="submission" date="2021-02" db="EMBL/GenBank/DDBJ databases">
        <authorList>
            <person name="Nowell W R."/>
        </authorList>
    </citation>
    <scope>NUCLEOTIDE SEQUENCE</scope>
</reference>
<gene>
    <name evidence="2" type="ORF">OVN521_LOCUS41117</name>
</gene>
<proteinExistence type="predicted"/>
<evidence type="ECO:0000313" key="3">
    <source>
        <dbReference type="Proteomes" id="UP000663866"/>
    </source>
</evidence>
<name>A0A820VYP5_9BILA</name>
<sequence length="99" mass="11030">MMTTINGDIDSLNTPIIKSELHADPIDINTSISLLASAPISLDIILQKCGDLGRFQLFHYFFINLISMSAAVVGFYYVFAAANIDHRCRLPDNVWPNDN</sequence>
<keyword evidence="1" id="KW-0472">Membrane</keyword>
<evidence type="ECO:0000313" key="2">
    <source>
        <dbReference type="EMBL" id="CAF4507366.1"/>
    </source>
</evidence>
<protein>
    <submittedName>
        <fullName evidence="2">Uncharacterized protein</fullName>
    </submittedName>
</protein>
<organism evidence="2 3">
    <name type="scientific">Rotaria magnacalcarata</name>
    <dbReference type="NCBI Taxonomy" id="392030"/>
    <lineage>
        <taxon>Eukaryota</taxon>
        <taxon>Metazoa</taxon>
        <taxon>Spiralia</taxon>
        <taxon>Gnathifera</taxon>
        <taxon>Rotifera</taxon>
        <taxon>Eurotatoria</taxon>
        <taxon>Bdelloidea</taxon>
        <taxon>Philodinida</taxon>
        <taxon>Philodinidae</taxon>
        <taxon>Rotaria</taxon>
    </lineage>
</organism>
<keyword evidence="1" id="KW-1133">Transmembrane helix</keyword>
<dbReference type="EMBL" id="CAJOBG010054272">
    <property type="protein sequence ID" value="CAF4507366.1"/>
    <property type="molecule type" value="Genomic_DNA"/>
</dbReference>
<keyword evidence="1" id="KW-0812">Transmembrane</keyword>
<feature type="transmembrane region" description="Helical" evidence="1">
    <location>
        <begin position="57"/>
        <end position="79"/>
    </location>
</feature>
<comment type="caution">
    <text evidence="2">The sequence shown here is derived from an EMBL/GenBank/DDBJ whole genome shotgun (WGS) entry which is preliminary data.</text>
</comment>
<dbReference type="AlphaFoldDB" id="A0A820VYP5"/>
<evidence type="ECO:0000256" key="1">
    <source>
        <dbReference type="SAM" id="Phobius"/>
    </source>
</evidence>
<keyword evidence="3" id="KW-1185">Reference proteome</keyword>
<dbReference type="Proteomes" id="UP000663866">
    <property type="component" value="Unassembled WGS sequence"/>
</dbReference>